<keyword evidence="2" id="KW-1185">Reference proteome</keyword>
<dbReference type="AlphaFoldDB" id="A0A7J8JVM5"/>
<reference evidence="1 2" key="1">
    <citation type="journal article" date="2020" name="Nature">
        <title>Six reference-quality genomes reveal evolution of bat adaptations.</title>
        <authorList>
            <person name="Jebb D."/>
            <person name="Huang Z."/>
            <person name="Pippel M."/>
            <person name="Hughes G.M."/>
            <person name="Lavrichenko K."/>
            <person name="Devanna P."/>
            <person name="Winkler S."/>
            <person name="Jermiin L.S."/>
            <person name="Skirmuntt E.C."/>
            <person name="Katzourakis A."/>
            <person name="Burkitt-Gray L."/>
            <person name="Ray D.A."/>
            <person name="Sullivan K.A.M."/>
            <person name="Roscito J.G."/>
            <person name="Kirilenko B.M."/>
            <person name="Davalos L.M."/>
            <person name="Corthals A.P."/>
            <person name="Power M.L."/>
            <person name="Jones G."/>
            <person name="Ransome R.D."/>
            <person name="Dechmann D.K.N."/>
            <person name="Locatelli A.G."/>
            <person name="Puechmaille S.J."/>
            <person name="Fedrigo O."/>
            <person name="Jarvis E.D."/>
            <person name="Hiller M."/>
            <person name="Vernes S.C."/>
            <person name="Myers E.W."/>
            <person name="Teeling E.C."/>
        </authorList>
    </citation>
    <scope>NUCLEOTIDE SEQUENCE [LARGE SCALE GENOMIC DNA]</scope>
    <source>
        <strain evidence="1">MMolMol1</strain>
        <tissue evidence="1">Muscle</tissue>
    </source>
</reference>
<sequence>MRINITCLFGPTVLHRETTQEGKDAASALGDSWIKEGSSARYMHGIAINRYALERGTDTLGGVLYDGKSRETSMVRQRGTDHIGPSHHQAASVAGKNEADLKKRGYFGQPHTEFQLTSTVTRGTQLKKIEQNPIHSYRERERV</sequence>
<proteinExistence type="predicted"/>
<evidence type="ECO:0000313" key="2">
    <source>
        <dbReference type="Proteomes" id="UP000550707"/>
    </source>
</evidence>
<comment type="caution">
    <text evidence="1">The sequence shown here is derived from an EMBL/GenBank/DDBJ whole genome shotgun (WGS) entry which is preliminary data.</text>
</comment>
<dbReference type="InParanoid" id="A0A7J8JVM5"/>
<organism evidence="1 2">
    <name type="scientific">Molossus molossus</name>
    <name type="common">Pallas' mastiff bat</name>
    <name type="synonym">Vespertilio molossus</name>
    <dbReference type="NCBI Taxonomy" id="27622"/>
    <lineage>
        <taxon>Eukaryota</taxon>
        <taxon>Metazoa</taxon>
        <taxon>Chordata</taxon>
        <taxon>Craniata</taxon>
        <taxon>Vertebrata</taxon>
        <taxon>Euteleostomi</taxon>
        <taxon>Mammalia</taxon>
        <taxon>Eutheria</taxon>
        <taxon>Laurasiatheria</taxon>
        <taxon>Chiroptera</taxon>
        <taxon>Yangochiroptera</taxon>
        <taxon>Molossidae</taxon>
        <taxon>Molossus</taxon>
    </lineage>
</organism>
<evidence type="ECO:0000313" key="1">
    <source>
        <dbReference type="EMBL" id="KAF6500964.1"/>
    </source>
</evidence>
<dbReference type="EMBL" id="JACASF010000001">
    <property type="protein sequence ID" value="KAF6500964.1"/>
    <property type="molecule type" value="Genomic_DNA"/>
</dbReference>
<accession>A0A7J8JVM5</accession>
<gene>
    <name evidence="1" type="ORF">HJG59_007985</name>
</gene>
<dbReference type="Proteomes" id="UP000550707">
    <property type="component" value="Unassembled WGS sequence"/>
</dbReference>
<name>A0A7J8JVM5_MOLMO</name>
<protein>
    <submittedName>
        <fullName evidence="1">Uncharacterized protein</fullName>
    </submittedName>
</protein>